<sequence length="100" mass="11392">MINERIKKRLVKDRFMTSVTFDMPKDVLDDLEDMALCLGFSEHQSLIRSYISEGMRHDEEKIYFASKGKDAASLEEPAIIEDVLVDASFMDTSDSLRVVG</sequence>
<dbReference type="AlphaFoldDB" id="A0A451BBC2"/>
<name>A0A451BBC2_9GAMM</name>
<reference evidence="3" key="1">
    <citation type="submission" date="2019-02" db="EMBL/GenBank/DDBJ databases">
        <authorList>
            <person name="Gruber-Vodicka R. H."/>
            <person name="Seah K. B. B."/>
        </authorList>
    </citation>
    <scope>NUCLEOTIDE SEQUENCE</scope>
    <source>
        <strain evidence="1">BECK_BZ197</strain>
        <strain evidence="3">BECK_BZ198</strain>
        <strain evidence="2">BECK_BZ199</strain>
    </source>
</reference>
<evidence type="ECO:0000313" key="1">
    <source>
        <dbReference type="EMBL" id="VFK27901.1"/>
    </source>
</evidence>
<dbReference type="EMBL" id="CAADGH010000026">
    <property type="protein sequence ID" value="VFK75565.1"/>
    <property type="molecule type" value="Genomic_DNA"/>
</dbReference>
<proteinExistence type="predicted"/>
<dbReference type="EMBL" id="CAADFQ010000027">
    <property type="protein sequence ID" value="VFK31791.1"/>
    <property type="molecule type" value="Genomic_DNA"/>
</dbReference>
<protein>
    <submittedName>
        <fullName evidence="3">Uncharacterized protein</fullName>
    </submittedName>
</protein>
<accession>A0A451BBC2</accession>
<evidence type="ECO:0000313" key="3">
    <source>
        <dbReference type="EMBL" id="VFK75565.1"/>
    </source>
</evidence>
<gene>
    <name evidence="1" type="ORF">BECKMB1821G_GA0114241_103127</name>
    <name evidence="3" type="ORF">BECKMB1821H_GA0114242_10268</name>
    <name evidence="2" type="ORF">BECKMB1821I_GA0114274_10278</name>
</gene>
<organism evidence="3">
    <name type="scientific">Candidatus Kentrum sp. MB</name>
    <dbReference type="NCBI Taxonomy" id="2138164"/>
    <lineage>
        <taxon>Bacteria</taxon>
        <taxon>Pseudomonadati</taxon>
        <taxon>Pseudomonadota</taxon>
        <taxon>Gammaproteobacteria</taxon>
        <taxon>Candidatus Kentrum</taxon>
    </lineage>
</organism>
<evidence type="ECO:0000313" key="2">
    <source>
        <dbReference type="EMBL" id="VFK31791.1"/>
    </source>
</evidence>
<dbReference type="EMBL" id="CAADFO010000031">
    <property type="protein sequence ID" value="VFK27901.1"/>
    <property type="molecule type" value="Genomic_DNA"/>
</dbReference>